<dbReference type="AlphaFoldDB" id="A0A811S7D0"/>
<feature type="region of interest" description="Disordered" evidence="1">
    <location>
        <begin position="16"/>
        <end position="45"/>
    </location>
</feature>
<organism evidence="4 5">
    <name type="scientific">Miscanthus lutarioriparius</name>
    <dbReference type="NCBI Taxonomy" id="422564"/>
    <lineage>
        <taxon>Eukaryota</taxon>
        <taxon>Viridiplantae</taxon>
        <taxon>Streptophyta</taxon>
        <taxon>Embryophyta</taxon>
        <taxon>Tracheophyta</taxon>
        <taxon>Spermatophyta</taxon>
        <taxon>Magnoliopsida</taxon>
        <taxon>Liliopsida</taxon>
        <taxon>Poales</taxon>
        <taxon>Poaceae</taxon>
        <taxon>PACMAD clade</taxon>
        <taxon>Panicoideae</taxon>
        <taxon>Andropogonodae</taxon>
        <taxon>Andropogoneae</taxon>
        <taxon>Saccharinae</taxon>
        <taxon>Miscanthus</taxon>
    </lineage>
</organism>
<keyword evidence="5" id="KW-1185">Reference proteome</keyword>
<dbReference type="InterPro" id="IPR055312">
    <property type="entry name" value="FBL15-like"/>
</dbReference>
<dbReference type="PROSITE" id="PS50181">
    <property type="entry name" value="FBOX"/>
    <property type="match status" value="1"/>
</dbReference>
<dbReference type="EMBL" id="CAJGYO010000018">
    <property type="protein sequence ID" value="CAD6337480.1"/>
    <property type="molecule type" value="Genomic_DNA"/>
</dbReference>
<gene>
    <name evidence="3" type="ORF">NCGR_LOCUS61569</name>
    <name evidence="4" type="ORF">NCGR_LOCUS61578</name>
</gene>
<comment type="caution">
    <text evidence="4">The sequence shown here is derived from an EMBL/GenBank/DDBJ whole genome shotgun (WGS) entry which is preliminary data.</text>
</comment>
<name>A0A811S7D0_9POAL</name>
<evidence type="ECO:0000256" key="1">
    <source>
        <dbReference type="SAM" id="MobiDB-lite"/>
    </source>
</evidence>
<dbReference type="PANTHER" id="PTHR34709:SF52">
    <property type="entry name" value="OS07G0548100 PROTEIN"/>
    <property type="match status" value="1"/>
</dbReference>
<evidence type="ECO:0000313" key="3">
    <source>
        <dbReference type="EMBL" id="CAD6337471.1"/>
    </source>
</evidence>
<reference evidence="4" key="1">
    <citation type="submission" date="2020-10" db="EMBL/GenBank/DDBJ databases">
        <authorList>
            <person name="Han B."/>
            <person name="Lu T."/>
            <person name="Zhao Q."/>
            <person name="Huang X."/>
            <person name="Zhao Y."/>
        </authorList>
    </citation>
    <scope>NUCLEOTIDE SEQUENCE</scope>
</reference>
<dbReference type="InterPro" id="IPR036047">
    <property type="entry name" value="F-box-like_dom_sf"/>
</dbReference>
<dbReference type="EMBL" id="CAJGYO010000018">
    <property type="protein sequence ID" value="CAD6337471.1"/>
    <property type="molecule type" value="Genomic_DNA"/>
</dbReference>
<evidence type="ECO:0000313" key="5">
    <source>
        <dbReference type="Proteomes" id="UP000604825"/>
    </source>
</evidence>
<dbReference type="InterPro" id="IPR001810">
    <property type="entry name" value="F-box_dom"/>
</dbReference>
<dbReference type="PANTHER" id="PTHR34709">
    <property type="entry name" value="OS10G0396666 PROTEIN"/>
    <property type="match status" value="1"/>
</dbReference>
<evidence type="ECO:0000313" key="4">
    <source>
        <dbReference type="EMBL" id="CAD6337480.1"/>
    </source>
</evidence>
<protein>
    <recommendedName>
        <fullName evidence="2">F-box domain-containing protein</fullName>
    </recommendedName>
</protein>
<evidence type="ECO:0000259" key="2">
    <source>
        <dbReference type="PROSITE" id="PS50181"/>
    </source>
</evidence>
<dbReference type="Proteomes" id="UP000604825">
    <property type="component" value="Unassembled WGS sequence"/>
</dbReference>
<dbReference type="OrthoDB" id="913041at2759"/>
<dbReference type="Pfam" id="PF00646">
    <property type="entry name" value="F-box"/>
    <property type="match status" value="1"/>
</dbReference>
<sequence>MCDIWEEFRSALCISGGNRRTPPTLPPPDLAGGGDEGGGRGEGEDRLSALPDDVLLFILSHLPSAAAAARTSVLSRRWRRLWAQLPVLLFPPPAEPALALPSPATAARSRVRSHRWRRLLTHLPALRSPLPAEPARALPSPASARAALAQHSPPSLWMLSVVANDADPADTAAVLRLAAPRLTNALFFRNEVPEDRKKVLAREAIELPCFDGAVQLFVHLGYLHLALPPSGVFTKLTVLVLSHGSKAPWTSAIPCRRPAALRCNYSISSTLKGCRILVSVQSFSSRQPVAGITAPVADITAPVLERFGCLDEYDPRWVQLGELAQLRVLATSFAGAWYGLTEHQYNWGIVKLLQRFKKIPDLHITIFYPIVSICPLSWISNCT</sequence>
<dbReference type="Gene3D" id="1.20.1280.50">
    <property type="match status" value="1"/>
</dbReference>
<proteinExistence type="predicted"/>
<dbReference type="SUPFAM" id="SSF81383">
    <property type="entry name" value="F-box domain"/>
    <property type="match status" value="1"/>
</dbReference>
<accession>A0A811S7D0</accession>
<feature type="domain" description="F-box" evidence="2">
    <location>
        <begin position="44"/>
        <end position="81"/>
    </location>
</feature>